<gene>
    <name evidence="2" type="ORF">TNCV_1173411</name>
</gene>
<evidence type="ECO:0008006" key="4">
    <source>
        <dbReference type="Google" id="ProtNLM"/>
    </source>
</evidence>
<keyword evidence="3" id="KW-1185">Reference proteome</keyword>
<dbReference type="Proteomes" id="UP000887159">
    <property type="component" value="Unassembled WGS sequence"/>
</dbReference>
<keyword evidence="1" id="KW-0732">Signal</keyword>
<sequence>MRGLVACRLLTVVTVTILVTFHNICFPPLPLPATTFRCTPRHGAFFCRWGRCTGTPPYPTPGKVRRGNPTLTQDSIIGGLVKVPHDSSFGEGFVHVGDDIRSQSGHGSFDSMFWRTTTRKLLARNLVTLNHYQMTRTTLEVALFHLTSTPMDGRLSLDRFNVHPPLLHDGTRLELMIRRSRVRYLDH</sequence>
<feature type="signal peptide" evidence="1">
    <location>
        <begin position="1"/>
        <end position="21"/>
    </location>
</feature>
<organism evidence="2 3">
    <name type="scientific">Trichonephila clavipes</name>
    <name type="common">Golden silk orbweaver</name>
    <name type="synonym">Nephila clavipes</name>
    <dbReference type="NCBI Taxonomy" id="2585209"/>
    <lineage>
        <taxon>Eukaryota</taxon>
        <taxon>Metazoa</taxon>
        <taxon>Ecdysozoa</taxon>
        <taxon>Arthropoda</taxon>
        <taxon>Chelicerata</taxon>
        <taxon>Arachnida</taxon>
        <taxon>Araneae</taxon>
        <taxon>Araneomorphae</taxon>
        <taxon>Entelegynae</taxon>
        <taxon>Araneoidea</taxon>
        <taxon>Nephilidae</taxon>
        <taxon>Trichonephila</taxon>
    </lineage>
</organism>
<name>A0A8X6VCZ6_TRICX</name>
<comment type="caution">
    <text evidence="2">The sequence shown here is derived from an EMBL/GenBank/DDBJ whole genome shotgun (WGS) entry which is preliminary data.</text>
</comment>
<reference evidence="2" key="1">
    <citation type="submission" date="2020-08" db="EMBL/GenBank/DDBJ databases">
        <title>Multicomponent nature underlies the extraordinary mechanical properties of spider dragline silk.</title>
        <authorList>
            <person name="Kono N."/>
            <person name="Nakamura H."/>
            <person name="Mori M."/>
            <person name="Yoshida Y."/>
            <person name="Ohtoshi R."/>
            <person name="Malay A.D."/>
            <person name="Moran D.A.P."/>
            <person name="Tomita M."/>
            <person name="Numata K."/>
            <person name="Arakawa K."/>
        </authorList>
    </citation>
    <scope>NUCLEOTIDE SEQUENCE</scope>
</reference>
<evidence type="ECO:0000256" key="1">
    <source>
        <dbReference type="SAM" id="SignalP"/>
    </source>
</evidence>
<evidence type="ECO:0000313" key="2">
    <source>
        <dbReference type="EMBL" id="GFY03383.1"/>
    </source>
</evidence>
<proteinExistence type="predicted"/>
<dbReference type="AlphaFoldDB" id="A0A8X6VCZ6"/>
<protein>
    <recommendedName>
        <fullName evidence="4">Secreted protein</fullName>
    </recommendedName>
</protein>
<accession>A0A8X6VCZ6</accession>
<dbReference type="EMBL" id="BMAU01021236">
    <property type="protein sequence ID" value="GFY03383.1"/>
    <property type="molecule type" value="Genomic_DNA"/>
</dbReference>
<feature type="chain" id="PRO_5036464828" description="Secreted protein" evidence="1">
    <location>
        <begin position="22"/>
        <end position="187"/>
    </location>
</feature>
<evidence type="ECO:0000313" key="3">
    <source>
        <dbReference type="Proteomes" id="UP000887159"/>
    </source>
</evidence>